<dbReference type="EMBL" id="KV417684">
    <property type="protein sequence ID" value="KZP10192.1"/>
    <property type="molecule type" value="Genomic_DNA"/>
</dbReference>
<feature type="region of interest" description="Disordered" evidence="1">
    <location>
        <begin position="592"/>
        <end position="628"/>
    </location>
</feature>
<feature type="region of interest" description="Disordered" evidence="1">
    <location>
        <begin position="476"/>
        <end position="509"/>
    </location>
</feature>
<name>A0A165Z3L5_9AGAM</name>
<protein>
    <recommendedName>
        <fullName evidence="4">JmjC domain-containing protein</fullName>
    </recommendedName>
</protein>
<feature type="region of interest" description="Disordered" evidence="1">
    <location>
        <begin position="540"/>
        <end position="570"/>
    </location>
</feature>
<sequence>MSTQHGAEFGSRLGKTPSATTPNKEARPGSLEKTSSSSSQCGDGGSVSLSVAGTWYDRECIPFARAVTDWSKAEEWRSSGHVMLESLGSMVEMFVPTSEKDIDIKAISLMLQSGDCSVGTNYMQNFKAQVITKCILLERLAAVLGYGSQGGDQYLKARVPPTDVTHSRIARLLTGTSTWPRTFNAIREHLQTIQGPGQISAPSEAPQDLSPSQAAHYAEVKMLLGARNNMVNSDYFNAACNLQLAAFMLRWHCTRNTPFPRDCEEFFQQLAQISFLPTLLDEVLRMAKQDRNHLFGRMKNCLDLAVHMSPLALLGNLPASLAVVRPKLIEWGRGLGPKPDYIVAAENRIWGVIMSIVEGHDVVEALRWLVTYSGREMDLLQINAAGVEKFFANGMSVEDEHIPEVAALGNDEVLGITGQPEGMDLQEISTGDEPGTSNKGSPYLPAPAEGIAEEADRMEKNPTASTEADIQMALEPGSDFFEPNSPPTFSRSASSPLPELSETEEEDVADQSLLDLAGHAAWPAMKSSGRVIKVPKKFTSGTTLTLGPPKKRKREAASPEAMPPSTSTDHETLFWDSTFAWYSAAAAEFEEPAPAPEATVKHGGKNKQGKAAPPTERSKESVAIPLFDESTRQGPTEYIFQPDSESAEFDIKLVQKLVRMVKSKFDEEGRPPHWQEGASQQALSGAPSSIFVVDQQSYLKMSPMEIQDVHRHRHILVTGADSGRLTQFDEDGLQMLADIDAEVSVQHSDKKALRNAEAMLRPGKLRDLLHSVESNSPVALNVLDLPLGRSPVPIPPRYSDIATDVHSYNIVQHFVNPEDMSNVTSWGTAATANAVSWIHMDDDGFSTSIWPQAGSKWWVVARKKNPDPLADEMSTWETFASWTPEDIDEDEWELEAIHMDSSVVFNMRGGTPHFVLGTRASIVLGRHYYATATIRRSCFGIVHTFVMGLAITNTFHDNNTRCMLRQLMALYYRHFVLKNGFESARDAHIPDMQTQNGLLDVLAVGCILEFTTALDRARYHKSYDSSSPDASAAETKENQGRAWFRLLMKVYGTKYVLMVGREIVHPSYLWHSVMVSFAVAVVGYVAAKANEVEFQPGVSPAAVKAAVRDHLKQEHPHLLGPFEYAMVKKPRATALTWDGPAFQVIRKPKTFSPLIRALGVTENRVLGSRPLYPEHIPGGRYDAQGAKENLNRYYDGIWPGEDLPDN</sequence>
<evidence type="ECO:0008006" key="4">
    <source>
        <dbReference type="Google" id="ProtNLM"/>
    </source>
</evidence>
<feature type="region of interest" description="Disordered" evidence="1">
    <location>
        <begin position="415"/>
        <end position="447"/>
    </location>
</feature>
<feature type="compositionally biased region" description="Low complexity" evidence="1">
    <location>
        <begin position="490"/>
        <end position="500"/>
    </location>
</feature>
<feature type="region of interest" description="Disordered" evidence="1">
    <location>
        <begin position="1"/>
        <end position="45"/>
    </location>
</feature>
<dbReference type="OrthoDB" id="3270451at2759"/>
<proteinExistence type="predicted"/>
<evidence type="ECO:0000256" key="1">
    <source>
        <dbReference type="SAM" id="MobiDB-lite"/>
    </source>
</evidence>
<dbReference type="Proteomes" id="UP000076532">
    <property type="component" value="Unassembled WGS sequence"/>
</dbReference>
<reference evidence="2 3" key="1">
    <citation type="journal article" date="2016" name="Mol. Biol. Evol.">
        <title>Comparative Genomics of Early-Diverging Mushroom-Forming Fungi Provides Insights into the Origins of Lignocellulose Decay Capabilities.</title>
        <authorList>
            <person name="Nagy L.G."/>
            <person name="Riley R."/>
            <person name="Tritt A."/>
            <person name="Adam C."/>
            <person name="Daum C."/>
            <person name="Floudas D."/>
            <person name="Sun H."/>
            <person name="Yadav J.S."/>
            <person name="Pangilinan J."/>
            <person name="Larsson K.H."/>
            <person name="Matsuura K."/>
            <person name="Barry K."/>
            <person name="Labutti K."/>
            <person name="Kuo R."/>
            <person name="Ohm R.A."/>
            <person name="Bhattacharya S.S."/>
            <person name="Shirouzu T."/>
            <person name="Yoshinaga Y."/>
            <person name="Martin F.M."/>
            <person name="Grigoriev I.V."/>
            <person name="Hibbett D.S."/>
        </authorList>
    </citation>
    <scope>NUCLEOTIDE SEQUENCE [LARGE SCALE GENOMIC DNA]</scope>
    <source>
        <strain evidence="2 3">CBS 109695</strain>
    </source>
</reference>
<keyword evidence="3" id="KW-1185">Reference proteome</keyword>
<gene>
    <name evidence="2" type="ORF">FIBSPDRAFT_899890</name>
</gene>
<dbReference type="AlphaFoldDB" id="A0A165Z3L5"/>
<organism evidence="2 3">
    <name type="scientific">Athelia psychrophila</name>
    <dbReference type="NCBI Taxonomy" id="1759441"/>
    <lineage>
        <taxon>Eukaryota</taxon>
        <taxon>Fungi</taxon>
        <taxon>Dikarya</taxon>
        <taxon>Basidiomycota</taxon>
        <taxon>Agaricomycotina</taxon>
        <taxon>Agaricomycetes</taxon>
        <taxon>Agaricomycetidae</taxon>
        <taxon>Atheliales</taxon>
        <taxon>Atheliaceae</taxon>
        <taxon>Athelia</taxon>
    </lineage>
</organism>
<evidence type="ECO:0000313" key="3">
    <source>
        <dbReference type="Proteomes" id="UP000076532"/>
    </source>
</evidence>
<accession>A0A165Z3L5</accession>
<evidence type="ECO:0000313" key="2">
    <source>
        <dbReference type="EMBL" id="KZP10192.1"/>
    </source>
</evidence>